<accession>A0A0A0KBP7</accession>
<reference evidence="1 2" key="1">
    <citation type="journal article" date="2009" name="Nat. Genet.">
        <title>The genome of the cucumber, Cucumis sativus L.</title>
        <authorList>
            <person name="Huang S."/>
            <person name="Li R."/>
            <person name="Zhang Z."/>
            <person name="Li L."/>
            <person name="Gu X."/>
            <person name="Fan W."/>
            <person name="Lucas W.J."/>
            <person name="Wang X."/>
            <person name="Xie B."/>
            <person name="Ni P."/>
            <person name="Ren Y."/>
            <person name="Zhu H."/>
            <person name="Li J."/>
            <person name="Lin K."/>
            <person name="Jin W."/>
            <person name="Fei Z."/>
            <person name="Li G."/>
            <person name="Staub J."/>
            <person name="Kilian A."/>
            <person name="van der Vossen E.A."/>
            <person name="Wu Y."/>
            <person name="Guo J."/>
            <person name="He J."/>
            <person name="Jia Z."/>
            <person name="Ren Y."/>
            <person name="Tian G."/>
            <person name="Lu Y."/>
            <person name="Ruan J."/>
            <person name="Qian W."/>
            <person name="Wang M."/>
            <person name="Huang Q."/>
            <person name="Li B."/>
            <person name="Xuan Z."/>
            <person name="Cao J."/>
            <person name="Asan"/>
            <person name="Wu Z."/>
            <person name="Zhang J."/>
            <person name="Cai Q."/>
            <person name="Bai Y."/>
            <person name="Zhao B."/>
            <person name="Han Y."/>
            <person name="Li Y."/>
            <person name="Li X."/>
            <person name="Wang S."/>
            <person name="Shi Q."/>
            <person name="Liu S."/>
            <person name="Cho W.K."/>
            <person name="Kim J.Y."/>
            <person name="Xu Y."/>
            <person name="Heller-Uszynska K."/>
            <person name="Miao H."/>
            <person name="Cheng Z."/>
            <person name="Zhang S."/>
            <person name="Wu J."/>
            <person name="Yang Y."/>
            <person name="Kang H."/>
            <person name="Li M."/>
            <person name="Liang H."/>
            <person name="Ren X."/>
            <person name="Shi Z."/>
            <person name="Wen M."/>
            <person name="Jian M."/>
            <person name="Yang H."/>
            <person name="Zhang G."/>
            <person name="Yang Z."/>
            <person name="Chen R."/>
            <person name="Liu S."/>
            <person name="Li J."/>
            <person name="Ma L."/>
            <person name="Liu H."/>
            <person name="Zhou Y."/>
            <person name="Zhao J."/>
            <person name="Fang X."/>
            <person name="Li G."/>
            <person name="Fang L."/>
            <person name="Li Y."/>
            <person name="Liu D."/>
            <person name="Zheng H."/>
            <person name="Zhang Y."/>
            <person name="Qin N."/>
            <person name="Li Z."/>
            <person name="Yang G."/>
            <person name="Yang S."/>
            <person name="Bolund L."/>
            <person name="Kristiansen K."/>
            <person name="Zheng H."/>
            <person name="Li S."/>
            <person name="Zhang X."/>
            <person name="Yang H."/>
            <person name="Wang J."/>
            <person name="Sun R."/>
            <person name="Zhang B."/>
            <person name="Jiang S."/>
            <person name="Wang J."/>
            <person name="Du Y."/>
            <person name="Li S."/>
        </authorList>
    </citation>
    <scope>NUCLEOTIDE SEQUENCE [LARGE SCALE GENOMIC DNA]</scope>
    <source>
        <strain evidence="2">cv. 9930</strain>
    </source>
</reference>
<reference evidence="1 2" key="2">
    <citation type="journal article" date="2009" name="PLoS ONE">
        <title>An integrated genetic and cytogenetic map of the cucumber genome.</title>
        <authorList>
            <person name="Ren Y."/>
            <person name="Zhang Z."/>
            <person name="Liu J."/>
            <person name="Staub J.E."/>
            <person name="Han Y."/>
            <person name="Cheng Z."/>
            <person name="Li X."/>
            <person name="Lu J."/>
            <person name="Miao H."/>
            <person name="Kang H."/>
            <person name="Xie B."/>
            <person name="Gu X."/>
            <person name="Wang X."/>
            <person name="Du Y."/>
            <person name="Jin W."/>
            <person name="Huang S."/>
        </authorList>
    </citation>
    <scope>NUCLEOTIDE SEQUENCE [LARGE SCALE GENOMIC DNA]</scope>
    <source>
        <strain evidence="2">cv. 9930</strain>
    </source>
</reference>
<name>A0A0A0KBP7_CUCSA</name>
<protein>
    <submittedName>
        <fullName evidence="1">Uncharacterized protein</fullName>
    </submittedName>
</protein>
<evidence type="ECO:0000313" key="2">
    <source>
        <dbReference type="Proteomes" id="UP000029981"/>
    </source>
</evidence>
<sequence length="57" mass="6408">MSFVCCHGHAWSIEEMEMAASCPFLLVVRIVAKLVGRYMCCLVFDLTNLISFSFLSS</sequence>
<gene>
    <name evidence="1" type="ORF">Csa_6G188030</name>
</gene>
<dbReference type="EMBL" id="CM002927">
    <property type="protein sequence ID" value="KGN47110.1"/>
    <property type="molecule type" value="Genomic_DNA"/>
</dbReference>
<reference evidence="1 2" key="4">
    <citation type="journal article" date="2011" name="BMC Genomics">
        <title>RNA-Seq improves annotation of protein-coding genes in the cucumber genome.</title>
        <authorList>
            <person name="Li Z."/>
            <person name="Zhang Z."/>
            <person name="Yan P."/>
            <person name="Huang S."/>
            <person name="Fei Z."/>
            <person name="Lin K."/>
        </authorList>
    </citation>
    <scope>NUCLEOTIDE SEQUENCE [LARGE SCALE GENOMIC DNA]</scope>
    <source>
        <strain evidence="2">cv. 9930</strain>
    </source>
</reference>
<organism evidence="1 2">
    <name type="scientific">Cucumis sativus</name>
    <name type="common">Cucumber</name>
    <dbReference type="NCBI Taxonomy" id="3659"/>
    <lineage>
        <taxon>Eukaryota</taxon>
        <taxon>Viridiplantae</taxon>
        <taxon>Streptophyta</taxon>
        <taxon>Embryophyta</taxon>
        <taxon>Tracheophyta</taxon>
        <taxon>Spermatophyta</taxon>
        <taxon>Magnoliopsida</taxon>
        <taxon>eudicotyledons</taxon>
        <taxon>Gunneridae</taxon>
        <taxon>Pentapetalae</taxon>
        <taxon>rosids</taxon>
        <taxon>fabids</taxon>
        <taxon>Cucurbitales</taxon>
        <taxon>Cucurbitaceae</taxon>
        <taxon>Benincaseae</taxon>
        <taxon>Cucumis</taxon>
    </lineage>
</organism>
<reference evidence="1 2" key="3">
    <citation type="journal article" date="2010" name="BMC Genomics">
        <title>Transcriptome sequencing and comparative analysis of cucumber flowers with different sex types.</title>
        <authorList>
            <person name="Guo S."/>
            <person name="Zheng Y."/>
            <person name="Joung J.G."/>
            <person name="Liu S."/>
            <person name="Zhang Z."/>
            <person name="Crasta O.R."/>
            <person name="Sobral B.W."/>
            <person name="Xu Y."/>
            <person name="Huang S."/>
            <person name="Fei Z."/>
        </authorList>
    </citation>
    <scope>NUCLEOTIDE SEQUENCE [LARGE SCALE GENOMIC DNA]</scope>
    <source>
        <strain evidence="2">cv. 9930</strain>
    </source>
</reference>
<keyword evidence="2" id="KW-1185">Reference proteome</keyword>
<dbReference type="Proteomes" id="UP000029981">
    <property type="component" value="Chromosome 6"/>
</dbReference>
<dbReference type="AlphaFoldDB" id="A0A0A0KBP7"/>
<dbReference type="Gramene" id="KGN47110">
    <property type="protein sequence ID" value="KGN47110"/>
    <property type="gene ID" value="Csa_6G188030"/>
</dbReference>
<proteinExistence type="predicted"/>
<evidence type="ECO:0000313" key="1">
    <source>
        <dbReference type="EMBL" id="KGN47110.1"/>
    </source>
</evidence>